<dbReference type="PANTHER" id="PTHR24171">
    <property type="entry name" value="ANKYRIN REPEAT DOMAIN-CONTAINING PROTEIN 39-RELATED"/>
    <property type="match status" value="1"/>
</dbReference>
<sequence length="728" mass="81739">MDPFSTATSALQIASLAGSLVKCIFRFVEQTKVIVDSIRELYDEVRHLEAALHDIGETFSRRPQQLSFEYRHHDRIHRILESCHNSLGDLDQALPQLKDETTPIQKLKLSIQRSLKGERVKEIVHHITSYTRILQLSLSTVSLGELWINRQSQEMILAEVRRINQAIRATEIFSGRTETRARNIRELPVISTAQPDMPPADEETRSVLDKEIREWRETVDEIAAAVSLSMPRDESTDGRLTLSLHSTTSSTTLQTFDNDDDDESDSEHEELDEVGSKVMRLTLENNQKIVRQLMQSEIFFQAAEYQRRGITRRRRLNDGLLGGGEQDNGPSGTARLADMEEMLADILFHCDTAQTDEEAKRVLEELLDHESERIETDDTDRPWRLNHKLGNLYVRQGNFRKSRKFLKNAFMGRSRENPRRESLIVESAEMLIKSLQALQLIDEARGIQSWVEEELLAESHGNDGPSPRSSPRASVIEDGDLSSPYRWSKEQGFDVCSPHFGFNLCDPQTGNTPIHLAIQKENFEVLQSMLSNIPHVEQKDSTTGSTPMHLAATTRNKRLCAILLEKGAEVDVIDQRSRTPLHRCQGSSGGVQVAELILNRDPNLIDRIDYFGKTALYMACESGNEKMAAYLLSKGAKPNREGPGQFIPLVSAIDAVAQSRASIHLIKLLLEHGADTGLRDGSGRTALEAANNAGLAGGEIKKRCFSGQNHALEVPHGFAIDHVRNGDN</sequence>
<keyword evidence="2 3" id="KW-0040">ANK repeat</keyword>
<dbReference type="PROSITE" id="PS50088">
    <property type="entry name" value="ANK_REPEAT"/>
    <property type="match status" value="3"/>
</dbReference>
<proteinExistence type="predicted"/>
<feature type="repeat" description="ANK" evidence="3">
    <location>
        <begin position="509"/>
        <end position="541"/>
    </location>
</feature>
<reference evidence="5 6" key="1">
    <citation type="submission" date="2019-03" db="EMBL/GenBank/DDBJ databases">
        <title>Draft genome sequence of Xylaria hypoxylon DSM 108379, a ubiquitous saprotrophic-parasitic fungi on hardwood.</title>
        <authorList>
            <person name="Buettner E."/>
            <person name="Leonhardt S."/>
            <person name="Gebauer A.M."/>
            <person name="Liers C."/>
            <person name="Hofrichter M."/>
            <person name="Kellner H."/>
        </authorList>
    </citation>
    <scope>NUCLEOTIDE SEQUENCE [LARGE SCALE GENOMIC DNA]</scope>
    <source>
        <strain evidence="5 6">DSM 108379</strain>
    </source>
</reference>
<feature type="repeat" description="ANK" evidence="3">
    <location>
        <begin position="611"/>
        <end position="643"/>
    </location>
</feature>
<dbReference type="STRING" id="37992.A0A4Z0YLY0"/>
<dbReference type="PROSITE" id="PS50297">
    <property type="entry name" value="ANK_REP_REGION"/>
    <property type="match status" value="3"/>
</dbReference>
<dbReference type="AlphaFoldDB" id="A0A4Z0YLY0"/>
<feature type="region of interest" description="Disordered" evidence="4">
    <location>
        <begin position="458"/>
        <end position="477"/>
    </location>
</feature>
<dbReference type="Pfam" id="PF00023">
    <property type="entry name" value="Ank"/>
    <property type="match status" value="1"/>
</dbReference>
<protein>
    <submittedName>
        <fullName evidence="5">Uncharacterized protein</fullName>
    </submittedName>
</protein>
<dbReference type="Pfam" id="PF12796">
    <property type="entry name" value="Ank_2"/>
    <property type="match status" value="1"/>
</dbReference>
<evidence type="ECO:0000313" key="5">
    <source>
        <dbReference type="EMBL" id="TGJ79940.1"/>
    </source>
</evidence>
<dbReference type="PANTHER" id="PTHR24171:SF9">
    <property type="entry name" value="ANKYRIN REPEAT DOMAIN-CONTAINING PROTEIN 39"/>
    <property type="match status" value="1"/>
</dbReference>
<organism evidence="5 6">
    <name type="scientific">Xylaria hypoxylon</name>
    <dbReference type="NCBI Taxonomy" id="37992"/>
    <lineage>
        <taxon>Eukaryota</taxon>
        <taxon>Fungi</taxon>
        <taxon>Dikarya</taxon>
        <taxon>Ascomycota</taxon>
        <taxon>Pezizomycotina</taxon>
        <taxon>Sordariomycetes</taxon>
        <taxon>Xylariomycetidae</taxon>
        <taxon>Xylariales</taxon>
        <taxon>Xylariaceae</taxon>
        <taxon>Xylaria</taxon>
    </lineage>
</organism>
<dbReference type="OrthoDB" id="539213at2759"/>
<dbReference type="SUPFAM" id="SSF48403">
    <property type="entry name" value="Ankyrin repeat"/>
    <property type="match status" value="1"/>
</dbReference>
<evidence type="ECO:0000313" key="6">
    <source>
        <dbReference type="Proteomes" id="UP000297716"/>
    </source>
</evidence>
<dbReference type="InterPro" id="IPR036770">
    <property type="entry name" value="Ankyrin_rpt-contain_sf"/>
</dbReference>
<dbReference type="PRINTS" id="PR01415">
    <property type="entry name" value="ANKYRIN"/>
</dbReference>
<accession>A0A4Z0YLY0</accession>
<dbReference type="Proteomes" id="UP000297716">
    <property type="component" value="Unassembled WGS sequence"/>
</dbReference>
<dbReference type="EMBL" id="SKBN01000252">
    <property type="protein sequence ID" value="TGJ79940.1"/>
    <property type="molecule type" value="Genomic_DNA"/>
</dbReference>
<feature type="repeat" description="ANK" evidence="3">
    <location>
        <begin position="543"/>
        <end position="575"/>
    </location>
</feature>
<feature type="region of interest" description="Disordered" evidence="4">
    <location>
        <begin position="251"/>
        <end position="273"/>
    </location>
</feature>
<keyword evidence="1" id="KW-0677">Repeat</keyword>
<dbReference type="SMART" id="SM00248">
    <property type="entry name" value="ANK"/>
    <property type="match status" value="5"/>
</dbReference>
<evidence type="ECO:0000256" key="2">
    <source>
        <dbReference type="ARBA" id="ARBA00023043"/>
    </source>
</evidence>
<evidence type="ECO:0000256" key="1">
    <source>
        <dbReference type="ARBA" id="ARBA00022737"/>
    </source>
</evidence>
<evidence type="ECO:0000256" key="3">
    <source>
        <dbReference type="PROSITE-ProRule" id="PRU00023"/>
    </source>
</evidence>
<gene>
    <name evidence="5" type="ORF">E0Z10_g8825</name>
</gene>
<dbReference type="InterPro" id="IPR002110">
    <property type="entry name" value="Ankyrin_rpt"/>
</dbReference>
<keyword evidence="6" id="KW-1185">Reference proteome</keyword>
<evidence type="ECO:0000256" key="4">
    <source>
        <dbReference type="SAM" id="MobiDB-lite"/>
    </source>
</evidence>
<name>A0A4Z0YLY0_9PEZI</name>
<feature type="compositionally biased region" description="Acidic residues" evidence="4">
    <location>
        <begin position="257"/>
        <end position="273"/>
    </location>
</feature>
<dbReference type="Gene3D" id="1.25.40.20">
    <property type="entry name" value="Ankyrin repeat-containing domain"/>
    <property type="match status" value="1"/>
</dbReference>
<comment type="caution">
    <text evidence="5">The sequence shown here is derived from an EMBL/GenBank/DDBJ whole genome shotgun (WGS) entry which is preliminary data.</text>
</comment>